<keyword evidence="3" id="KW-1185">Reference proteome</keyword>
<sequence>MTVLHDRDETLGTFLALWTPAAVAVGAFLSRRPLLHRTRR</sequence>
<comment type="caution">
    <text evidence="2">The sequence shown here is derived from an EMBL/GenBank/DDBJ whole genome shotgun (WGS) entry which is preliminary data.</text>
</comment>
<evidence type="ECO:0000313" key="3">
    <source>
        <dbReference type="Proteomes" id="UP001602370"/>
    </source>
</evidence>
<feature type="transmembrane region" description="Helical" evidence="1">
    <location>
        <begin position="12"/>
        <end position="30"/>
    </location>
</feature>
<name>A0ABW6XRD2_9ACTN</name>
<proteinExistence type="predicted"/>
<protein>
    <submittedName>
        <fullName evidence="2">Uncharacterized protein</fullName>
    </submittedName>
</protein>
<keyword evidence="1" id="KW-0812">Transmembrane</keyword>
<dbReference type="Proteomes" id="UP001602370">
    <property type="component" value="Unassembled WGS sequence"/>
</dbReference>
<keyword evidence="1" id="KW-0472">Membrane</keyword>
<reference evidence="2 3" key="1">
    <citation type="submission" date="2024-10" db="EMBL/GenBank/DDBJ databases">
        <title>The Natural Products Discovery Center: Release of the First 8490 Sequenced Strains for Exploring Actinobacteria Biosynthetic Diversity.</title>
        <authorList>
            <person name="Kalkreuter E."/>
            <person name="Kautsar S.A."/>
            <person name="Yang D."/>
            <person name="Bader C.D."/>
            <person name="Teijaro C.N."/>
            <person name="Fluegel L."/>
            <person name="Davis C.M."/>
            <person name="Simpson J.R."/>
            <person name="Lauterbach L."/>
            <person name="Steele A.D."/>
            <person name="Gui C."/>
            <person name="Meng S."/>
            <person name="Li G."/>
            <person name="Viehrig K."/>
            <person name="Ye F."/>
            <person name="Su P."/>
            <person name="Kiefer A.F."/>
            <person name="Nichols A."/>
            <person name="Cepeda A.J."/>
            <person name="Yan W."/>
            <person name="Fan B."/>
            <person name="Jiang Y."/>
            <person name="Adhikari A."/>
            <person name="Zheng C.-J."/>
            <person name="Schuster L."/>
            <person name="Cowan T.M."/>
            <person name="Smanski M.J."/>
            <person name="Chevrette M.G."/>
            <person name="De Carvalho L.P.S."/>
            <person name="Shen B."/>
        </authorList>
    </citation>
    <scope>NUCLEOTIDE SEQUENCE [LARGE SCALE GENOMIC DNA]</scope>
    <source>
        <strain evidence="2 3">NPDC012605</strain>
    </source>
</reference>
<keyword evidence="1" id="KW-1133">Transmembrane helix</keyword>
<evidence type="ECO:0000313" key="2">
    <source>
        <dbReference type="EMBL" id="MFF5919947.1"/>
    </source>
</evidence>
<organism evidence="2 3">
    <name type="scientific">Streptomyces flavochromogenes</name>
    <dbReference type="NCBI Taxonomy" id="68199"/>
    <lineage>
        <taxon>Bacteria</taxon>
        <taxon>Bacillati</taxon>
        <taxon>Actinomycetota</taxon>
        <taxon>Actinomycetes</taxon>
        <taxon>Kitasatosporales</taxon>
        <taxon>Streptomycetaceae</taxon>
        <taxon>Streptomyces</taxon>
    </lineage>
</organism>
<evidence type="ECO:0000256" key="1">
    <source>
        <dbReference type="SAM" id="Phobius"/>
    </source>
</evidence>
<dbReference type="RefSeq" id="WP_280922643.1">
    <property type="nucleotide sequence ID" value="NZ_JBIBDZ010000004.1"/>
</dbReference>
<gene>
    <name evidence="2" type="ORF">ACFY8C_16645</name>
</gene>
<accession>A0ABW6XRD2</accession>
<dbReference type="EMBL" id="JBIBDZ010000004">
    <property type="protein sequence ID" value="MFF5919947.1"/>
    <property type="molecule type" value="Genomic_DNA"/>
</dbReference>